<evidence type="ECO:0000313" key="1">
    <source>
        <dbReference type="EMBL" id="KAG5600140.1"/>
    </source>
</evidence>
<reference evidence="1 2" key="1">
    <citation type="submission" date="2020-09" db="EMBL/GenBank/DDBJ databases">
        <title>De no assembly of potato wild relative species, Solanum commersonii.</title>
        <authorList>
            <person name="Cho K."/>
        </authorList>
    </citation>
    <scope>NUCLEOTIDE SEQUENCE [LARGE SCALE GENOMIC DNA]</scope>
    <source>
        <strain evidence="1">LZ3.2</strain>
        <tissue evidence="1">Leaf</tissue>
    </source>
</reference>
<proteinExistence type="predicted"/>
<evidence type="ECO:0000313" key="2">
    <source>
        <dbReference type="Proteomes" id="UP000824120"/>
    </source>
</evidence>
<comment type="caution">
    <text evidence="1">The sequence shown here is derived from an EMBL/GenBank/DDBJ whole genome shotgun (WGS) entry which is preliminary data.</text>
</comment>
<dbReference type="Proteomes" id="UP000824120">
    <property type="component" value="Chromosome 6"/>
</dbReference>
<dbReference type="EMBL" id="JACXVP010000006">
    <property type="protein sequence ID" value="KAG5600140.1"/>
    <property type="molecule type" value="Genomic_DNA"/>
</dbReference>
<protein>
    <submittedName>
        <fullName evidence="1">Uncharacterized protein</fullName>
    </submittedName>
</protein>
<name>A0A9J5YLY2_SOLCO</name>
<keyword evidence="2" id="KW-1185">Reference proteome</keyword>
<sequence length="200" mass="23647">MRGRFLGCDRNTVLSRATYPVSNGLLSDTHLPHEDQPTLYPTRSIKLSVRIWDLGSPSRAEPHVDPILRPLIYLQNPLKLREKISKTTILYENYNNYLCYSGSFDVISRNHRLARRFTLWCSSLSSCTNLQHRHALYHWGSAHWNIRRSTTLRRFVKWTWRSSGLRFFVLFRLFVPFCDIVSMFSFKLQIPETHSERCLK</sequence>
<accession>A0A9J5YLY2</accession>
<dbReference type="AlphaFoldDB" id="A0A9J5YLY2"/>
<organism evidence="1 2">
    <name type="scientific">Solanum commersonii</name>
    <name type="common">Commerson's wild potato</name>
    <name type="synonym">Commerson's nightshade</name>
    <dbReference type="NCBI Taxonomy" id="4109"/>
    <lineage>
        <taxon>Eukaryota</taxon>
        <taxon>Viridiplantae</taxon>
        <taxon>Streptophyta</taxon>
        <taxon>Embryophyta</taxon>
        <taxon>Tracheophyta</taxon>
        <taxon>Spermatophyta</taxon>
        <taxon>Magnoliopsida</taxon>
        <taxon>eudicotyledons</taxon>
        <taxon>Gunneridae</taxon>
        <taxon>Pentapetalae</taxon>
        <taxon>asterids</taxon>
        <taxon>lamiids</taxon>
        <taxon>Solanales</taxon>
        <taxon>Solanaceae</taxon>
        <taxon>Solanoideae</taxon>
        <taxon>Solaneae</taxon>
        <taxon>Solanum</taxon>
    </lineage>
</organism>
<gene>
    <name evidence="1" type="ORF">H5410_031510</name>
</gene>